<gene>
    <name evidence="2" type="ORF">NEZAVI_LOCUS9665</name>
</gene>
<keyword evidence="1" id="KW-1133">Transmembrane helix</keyword>
<evidence type="ECO:0000313" key="2">
    <source>
        <dbReference type="EMBL" id="CAH1400421.1"/>
    </source>
</evidence>
<keyword evidence="1" id="KW-0812">Transmembrane</keyword>
<dbReference type="Proteomes" id="UP001152798">
    <property type="component" value="Chromosome 4"/>
</dbReference>
<sequence>MLRHRLVRSNSDFITLREESTQLNVHVKESSTQALETDIVPEIAFKLENYEIFLHYTLSFFIGFIITYFCL</sequence>
<evidence type="ECO:0000256" key="1">
    <source>
        <dbReference type="SAM" id="Phobius"/>
    </source>
</evidence>
<accession>A0A9P0MRG6</accession>
<proteinExistence type="predicted"/>
<protein>
    <submittedName>
        <fullName evidence="2">Uncharacterized protein</fullName>
    </submittedName>
</protein>
<organism evidence="2 3">
    <name type="scientific">Nezara viridula</name>
    <name type="common">Southern green stink bug</name>
    <name type="synonym">Cimex viridulus</name>
    <dbReference type="NCBI Taxonomy" id="85310"/>
    <lineage>
        <taxon>Eukaryota</taxon>
        <taxon>Metazoa</taxon>
        <taxon>Ecdysozoa</taxon>
        <taxon>Arthropoda</taxon>
        <taxon>Hexapoda</taxon>
        <taxon>Insecta</taxon>
        <taxon>Pterygota</taxon>
        <taxon>Neoptera</taxon>
        <taxon>Paraneoptera</taxon>
        <taxon>Hemiptera</taxon>
        <taxon>Heteroptera</taxon>
        <taxon>Panheteroptera</taxon>
        <taxon>Pentatomomorpha</taxon>
        <taxon>Pentatomoidea</taxon>
        <taxon>Pentatomidae</taxon>
        <taxon>Pentatominae</taxon>
        <taxon>Nezara</taxon>
    </lineage>
</organism>
<evidence type="ECO:0000313" key="3">
    <source>
        <dbReference type="Proteomes" id="UP001152798"/>
    </source>
</evidence>
<feature type="transmembrane region" description="Helical" evidence="1">
    <location>
        <begin position="52"/>
        <end position="70"/>
    </location>
</feature>
<dbReference type="EMBL" id="OV725080">
    <property type="protein sequence ID" value="CAH1400421.1"/>
    <property type="molecule type" value="Genomic_DNA"/>
</dbReference>
<reference evidence="2" key="1">
    <citation type="submission" date="2022-01" db="EMBL/GenBank/DDBJ databases">
        <authorList>
            <person name="King R."/>
        </authorList>
    </citation>
    <scope>NUCLEOTIDE SEQUENCE</scope>
</reference>
<keyword evidence="3" id="KW-1185">Reference proteome</keyword>
<dbReference type="AlphaFoldDB" id="A0A9P0MRG6"/>
<keyword evidence="1" id="KW-0472">Membrane</keyword>
<name>A0A9P0MRG6_NEZVI</name>